<feature type="compositionally biased region" description="Basic and acidic residues" evidence="1">
    <location>
        <begin position="85"/>
        <end position="100"/>
    </location>
</feature>
<protein>
    <submittedName>
        <fullName evidence="2">Uncharacterized protein</fullName>
    </submittedName>
</protein>
<evidence type="ECO:0000256" key="1">
    <source>
        <dbReference type="SAM" id="MobiDB-lite"/>
    </source>
</evidence>
<gene>
    <name evidence="2" type="ORF">THAOC_31890</name>
</gene>
<evidence type="ECO:0000313" key="2">
    <source>
        <dbReference type="EMBL" id="EJK49256.1"/>
    </source>
</evidence>
<comment type="caution">
    <text evidence="2">The sequence shown here is derived from an EMBL/GenBank/DDBJ whole genome shotgun (WGS) entry which is preliminary data.</text>
</comment>
<proteinExistence type="predicted"/>
<sequence length="124" mass="13682">MATEVRKRRAVALHVIYPARAGGLGKQKPVARGVEDAFPIRERAVWQLNSGGLVRVRGASSLHTGNSGSHPKMKELDDANASLKAAHDERERDYEEEIGKLDNAERDLLDRISKLNGLKDETAK</sequence>
<evidence type="ECO:0000313" key="3">
    <source>
        <dbReference type="Proteomes" id="UP000266841"/>
    </source>
</evidence>
<dbReference type="Proteomes" id="UP000266841">
    <property type="component" value="Unassembled WGS sequence"/>
</dbReference>
<name>K0RK61_THAOC</name>
<accession>K0RK61</accession>
<dbReference type="EMBL" id="AGNL01044982">
    <property type="protein sequence ID" value="EJK49256.1"/>
    <property type="molecule type" value="Genomic_DNA"/>
</dbReference>
<dbReference type="AlphaFoldDB" id="K0RK61"/>
<organism evidence="2 3">
    <name type="scientific">Thalassiosira oceanica</name>
    <name type="common">Marine diatom</name>
    <dbReference type="NCBI Taxonomy" id="159749"/>
    <lineage>
        <taxon>Eukaryota</taxon>
        <taxon>Sar</taxon>
        <taxon>Stramenopiles</taxon>
        <taxon>Ochrophyta</taxon>
        <taxon>Bacillariophyta</taxon>
        <taxon>Coscinodiscophyceae</taxon>
        <taxon>Thalassiosirophycidae</taxon>
        <taxon>Thalassiosirales</taxon>
        <taxon>Thalassiosiraceae</taxon>
        <taxon>Thalassiosira</taxon>
    </lineage>
</organism>
<keyword evidence="3" id="KW-1185">Reference proteome</keyword>
<feature type="region of interest" description="Disordered" evidence="1">
    <location>
        <begin position="59"/>
        <end position="100"/>
    </location>
</feature>
<feature type="non-terminal residue" evidence="2">
    <location>
        <position position="124"/>
    </location>
</feature>
<reference evidence="2 3" key="1">
    <citation type="journal article" date="2012" name="Genome Biol.">
        <title>Genome and low-iron response of an oceanic diatom adapted to chronic iron limitation.</title>
        <authorList>
            <person name="Lommer M."/>
            <person name="Specht M."/>
            <person name="Roy A.S."/>
            <person name="Kraemer L."/>
            <person name="Andreson R."/>
            <person name="Gutowska M.A."/>
            <person name="Wolf J."/>
            <person name="Bergner S.V."/>
            <person name="Schilhabel M.B."/>
            <person name="Klostermeier U.C."/>
            <person name="Beiko R.G."/>
            <person name="Rosenstiel P."/>
            <person name="Hippler M."/>
            <person name="Laroche J."/>
        </authorList>
    </citation>
    <scope>NUCLEOTIDE SEQUENCE [LARGE SCALE GENOMIC DNA]</scope>
    <source>
        <strain evidence="2 3">CCMP1005</strain>
    </source>
</reference>